<dbReference type="AlphaFoldDB" id="A0A179DI94"/>
<evidence type="ECO:0000313" key="1">
    <source>
        <dbReference type="EMBL" id="OAQ40787.1"/>
    </source>
</evidence>
<comment type="caution">
    <text evidence="1">The sequence shown here is derived from an EMBL/GenBank/DDBJ whole genome shotgun (WGS) entry which is preliminary data.</text>
</comment>
<dbReference type="STRING" id="1826909.A5893_07575"/>
<dbReference type="EMBL" id="LWHJ01000022">
    <property type="protein sequence ID" value="OAQ40787.1"/>
    <property type="molecule type" value="Genomic_DNA"/>
</dbReference>
<evidence type="ECO:0000313" key="2">
    <source>
        <dbReference type="Proteomes" id="UP000078459"/>
    </source>
</evidence>
<proteinExistence type="predicted"/>
<dbReference type="OrthoDB" id="788168at2"/>
<gene>
    <name evidence="1" type="ORF">A5893_07575</name>
</gene>
<name>A0A179DI94_9SPHI</name>
<keyword evidence="2" id="KW-1185">Reference proteome</keyword>
<organism evidence="1 2">
    <name type="scientific">Pedobacter psychrophilus</name>
    <dbReference type="NCBI Taxonomy" id="1826909"/>
    <lineage>
        <taxon>Bacteria</taxon>
        <taxon>Pseudomonadati</taxon>
        <taxon>Bacteroidota</taxon>
        <taxon>Sphingobacteriia</taxon>
        <taxon>Sphingobacteriales</taxon>
        <taxon>Sphingobacteriaceae</taxon>
        <taxon>Pedobacter</taxon>
    </lineage>
</organism>
<dbReference type="RefSeq" id="WP_068822019.1">
    <property type="nucleotide sequence ID" value="NZ_LWHJ01000022.1"/>
</dbReference>
<reference evidence="1 2" key="2">
    <citation type="submission" date="2016-06" db="EMBL/GenBank/DDBJ databases">
        <title>Pedobacter psychrophilus sp. nov., isolated from Antarctic fragmentary rock.</title>
        <authorList>
            <person name="Svec P."/>
        </authorList>
    </citation>
    <scope>NUCLEOTIDE SEQUENCE [LARGE SCALE GENOMIC DNA]</scope>
    <source>
        <strain evidence="1 2">CCM 8644</strain>
    </source>
</reference>
<protein>
    <submittedName>
        <fullName evidence="1">Uncharacterized protein</fullName>
    </submittedName>
</protein>
<sequence length="303" mass="35138">MKQFLLLVFLTAQSFFCFSQNKISLAEDSLKILGTQFTSDSIETNRIRANYDFIRMFVNSLKEKNSFSNPYNQLSSFISIKKSDDNKFRIFSWFTQLDNGDYRYYGAIQVNNPQKLELYPLVDNTQNLKLTTNIADTTLQTNQWYGSVYYQILPVLGIKNPYYILFGWKGKTLQSNAKVLETLSFNSGTPLFGNHVLEDTKKPNDFHARVIFDYTKDADMMLKYVKNDKLIVFDHLVAPSDQLKGMTDLYAPDASYDGYKFKSGKWVYQENLKLKNQPEISDELFIDPAKDSQNTMPVIKEKQ</sequence>
<accession>A0A179DI94</accession>
<reference evidence="1 2" key="1">
    <citation type="submission" date="2016-04" db="EMBL/GenBank/DDBJ databases">
        <authorList>
            <person name="Evans L.H."/>
            <person name="Alamgir A."/>
            <person name="Owens N."/>
            <person name="Weber N.D."/>
            <person name="Virtaneva K."/>
            <person name="Barbian K."/>
            <person name="Babar A."/>
            <person name="Rosenke K."/>
        </authorList>
    </citation>
    <scope>NUCLEOTIDE SEQUENCE [LARGE SCALE GENOMIC DNA]</scope>
    <source>
        <strain evidence="1 2">CCM 8644</strain>
    </source>
</reference>
<dbReference type="Proteomes" id="UP000078459">
    <property type="component" value="Unassembled WGS sequence"/>
</dbReference>